<dbReference type="Proteomes" id="UP000001400">
    <property type="component" value="Chromosome"/>
</dbReference>
<name>D3TAR4_ACIB4</name>
<evidence type="ECO:0000259" key="1">
    <source>
        <dbReference type="Pfam" id="PF04010"/>
    </source>
</evidence>
<dbReference type="EMBL" id="CP001941">
    <property type="protein sequence ID" value="ADD09193.1"/>
    <property type="molecule type" value="Genomic_DNA"/>
</dbReference>
<dbReference type="RefSeq" id="WP_012997410.1">
    <property type="nucleotide sequence ID" value="NC_013926.1"/>
</dbReference>
<evidence type="ECO:0000313" key="3">
    <source>
        <dbReference type="Proteomes" id="UP000001400"/>
    </source>
</evidence>
<dbReference type="SUPFAM" id="SSF158372">
    <property type="entry name" value="AF1782-like"/>
    <property type="match status" value="1"/>
</dbReference>
<dbReference type="Pfam" id="PF04010">
    <property type="entry name" value="DUF357"/>
    <property type="match status" value="1"/>
</dbReference>
<dbReference type="OrthoDB" id="148073at2157"/>
<reference evidence="2" key="1">
    <citation type="submission" date="2010-02" db="EMBL/GenBank/DDBJ databases">
        <title>Complete sequence of Aciduliprofundum boonei T469.</title>
        <authorList>
            <consortium name="US DOE Joint Genome Institute"/>
            <person name="Lucas S."/>
            <person name="Copeland A."/>
            <person name="Lapidus A."/>
            <person name="Cheng J.-F."/>
            <person name="Bruce D."/>
            <person name="Goodwin L."/>
            <person name="Pitluck S."/>
            <person name="Saunders E."/>
            <person name="Detter J.C."/>
            <person name="Han C."/>
            <person name="Tapia R."/>
            <person name="Land M."/>
            <person name="Hauser L."/>
            <person name="Kyrpides N."/>
            <person name="Mikhailova N."/>
            <person name="Flores G."/>
            <person name="Reysenbach A.-L."/>
            <person name="Woyke T."/>
        </authorList>
    </citation>
    <scope>NUCLEOTIDE SEQUENCE</scope>
    <source>
        <strain evidence="2">T469</strain>
    </source>
</reference>
<keyword evidence="3" id="KW-1185">Reference proteome</keyword>
<dbReference type="GeneID" id="8828348"/>
<accession>D3TAR4</accession>
<proteinExistence type="predicted"/>
<feature type="domain" description="DUF357" evidence="1">
    <location>
        <begin position="12"/>
        <end position="84"/>
    </location>
</feature>
<dbReference type="KEGG" id="abi:Aboo_1386"/>
<evidence type="ECO:0000313" key="2">
    <source>
        <dbReference type="EMBL" id="ADD09193.1"/>
    </source>
</evidence>
<dbReference type="InterPro" id="IPR023140">
    <property type="entry name" value="DUF357"/>
</dbReference>
<organism evidence="2 3">
    <name type="scientific">Aciduliprofundum boonei (strain DSM 19572 / T469)</name>
    <dbReference type="NCBI Taxonomy" id="439481"/>
    <lineage>
        <taxon>Archaea</taxon>
        <taxon>Methanobacteriati</taxon>
        <taxon>Thermoplasmatota</taxon>
        <taxon>DHVE2 group</taxon>
        <taxon>Candidatus Aciduliprofundum</taxon>
    </lineage>
</organism>
<dbReference type="AlphaFoldDB" id="D3TAR4"/>
<dbReference type="InterPro" id="IPR036809">
    <property type="entry name" value="AF1782-like_sf"/>
</dbReference>
<sequence length="97" mass="11141">MNNVVSDEILDHYFEVTERAYNIVKISVPQSSHFYPIAKDFLNMAKAYIEDAKYFRSKGDYIRALGSIYYAHGWLDAGARLGIFDVGENHELFTLAK</sequence>
<dbReference type="Gene3D" id="1.20.1270.90">
    <property type="entry name" value="AF1782-like"/>
    <property type="match status" value="1"/>
</dbReference>
<gene>
    <name evidence="2" type="ordered locus">Aboo_1386</name>
</gene>
<dbReference type="HOGENOM" id="CLU_180506_0_0_2"/>
<protein>
    <recommendedName>
        <fullName evidence="1">DUF357 domain-containing protein</fullName>
    </recommendedName>
</protein>